<dbReference type="EMBL" id="AHZU02000792">
    <property type="protein sequence ID" value="KFG40116.1"/>
    <property type="molecule type" value="Genomic_DNA"/>
</dbReference>
<protein>
    <submittedName>
        <fullName evidence="1">Uncharacterized protein</fullName>
    </submittedName>
</protein>
<accession>A0A086K6U8</accession>
<comment type="caution">
    <text evidence="1">The sequence shown here is derived from an EMBL/GenBank/DDBJ whole genome shotgun (WGS) entry which is preliminary data.</text>
</comment>
<evidence type="ECO:0000313" key="2">
    <source>
        <dbReference type="Proteomes" id="UP000028837"/>
    </source>
</evidence>
<dbReference type="AlphaFoldDB" id="A0A086K6U8"/>
<reference evidence="1 2" key="1">
    <citation type="submission" date="2014-02" db="EMBL/GenBank/DDBJ databases">
        <authorList>
            <person name="Sibley D."/>
            <person name="Venepally P."/>
            <person name="Karamycheva S."/>
            <person name="Hadjithomas M."/>
            <person name="Khan A."/>
            <person name="Brunk B."/>
            <person name="Roos D."/>
            <person name="Caler E."/>
            <person name="Lorenzi H."/>
        </authorList>
    </citation>
    <scope>NUCLEOTIDE SEQUENCE [LARGE SCALE GENOMIC DNA]</scope>
    <source>
        <strain evidence="1 2">GAB2-2007-GAL-DOM2</strain>
    </source>
</reference>
<name>A0A086K6U8_TOXGO</name>
<proteinExistence type="predicted"/>
<dbReference type="Proteomes" id="UP000028837">
    <property type="component" value="Unassembled WGS sequence"/>
</dbReference>
<organism evidence="1 2">
    <name type="scientific">Toxoplasma gondii GAB2-2007-GAL-DOM2</name>
    <dbReference type="NCBI Taxonomy" id="1130820"/>
    <lineage>
        <taxon>Eukaryota</taxon>
        <taxon>Sar</taxon>
        <taxon>Alveolata</taxon>
        <taxon>Apicomplexa</taxon>
        <taxon>Conoidasida</taxon>
        <taxon>Coccidia</taxon>
        <taxon>Eucoccidiorida</taxon>
        <taxon>Eimeriorina</taxon>
        <taxon>Sarcocystidae</taxon>
        <taxon>Toxoplasma</taxon>
    </lineage>
</organism>
<sequence>MRSQTQKCETQFVHYNKADTDGAASIDTLKRRRAPPTSPRPRLHRCACAVNNCSTLVAPQVLVGKNEGDCRLRFPGRCCVSIPPLTRCSNTIGKPSTWPLKLQYDY</sequence>
<dbReference type="VEuPathDB" id="ToxoDB:TGDOM2_286735"/>
<evidence type="ECO:0000313" key="1">
    <source>
        <dbReference type="EMBL" id="KFG40116.1"/>
    </source>
</evidence>
<gene>
    <name evidence="1" type="ORF">TGDOM2_286735</name>
</gene>